<accession>A0A4Q7VHF5</accession>
<dbReference type="EMBL" id="SHKN01000001">
    <property type="protein sequence ID" value="RZT95526.1"/>
    <property type="molecule type" value="Genomic_DNA"/>
</dbReference>
<sequence>MKGENASFFISNGFGKPRKCLRSRSLLKKIIINRLVLGISQL</sequence>
<organism evidence="1 2">
    <name type="scientific">Ancylomarina subtilis</name>
    <dbReference type="NCBI Taxonomy" id="1639035"/>
    <lineage>
        <taxon>Bacteria</taxon>
        <taxon>Pseudomonadati</taxon>
        <taxon>Bacteroidota</taxon>
        <taxon>Bacteroidia</taxon>
        <taxon>Marinilabiliales</taxon>
        <taxon>Marinifilaceae</taxon>
        <taxon>Ancylomarina</taxon>
    </lineage>
</organism>
<proteinExistence type="predicted"/>
<protein>
    <submittedName>
        <fullName evidence="1">Uncharacterized protein</fullName>
    </submittedName>
</protein>
<comment type="caution">
    <text evidence="1">The sequence shown here is derived from an EMBL/GenBank/DDBJ whole genome shotgun (WGS) entry which is preliminary data.</text>
</comment>
<dbReference type="AlphaFoldDB" id="A0A4Q7VHF5"/>
<reference evidence="1 2" key="1">
    <citation type="submission" date="2019-02" db="EMBL/GenBank/DDBJ databases">
        <title>Genomic Encyclopedia of Type Strains, Phase IV (KMG-IV): sequencing the most valuable type-strain genomes for metagenomic binning, comparative biology and taxonomic classification.</title>
        <authorList>
            <person name="Goeker M."/>
        </authorList>
    </citation>
    <scope>NUCLEOTIDE SEQUENCE [LARGE SCALE GENOMIC DNA]</scope>
    <source>
        <strain evidence="1 2">DSM 28825</strain>
    </source>
</reference>
<keyword evidence="2" id="KW-1185">Reference proteome</keyword>
<evidence type="ECO:0000313" key="2">
    <source>
        <dbReference type="Proteomes" id="UP000293562"/>
    </source>
</evidence>
<name>A0A4Q7VHF5_9BACT</name>
<evidence type="ECO:0000313" key="1">
    <source>
        <dbReference type="EMBL" id="RZT95526.1"/>
    </source>
</evidence>
<gene>
    <name evidence="1" type="ORF">EV201_0149</name>
</gene>
<dbReference type="Proteomes" id="UP000293562">
    <property type="component" value="Unassembled WGS sequence"/>
</dbReference>